<proteinExistence type="predicted"/>
<gene>
    <name evidence="2" type="ORF">AFCDBAGC_4647</name>
</gene>
<feature type="transmembrane region" description="Helical" evidence="1">
    <location>
        <begin position="265"/>
        <end position="283"/>
    </location>
</feature>
<keyword evidence="3" id="KW-1185">Reference proteome</keyword>
<feature type="transmembrane region" description="Helical" evidence="1">
    <location>
        <begin position="226"/>
        <end position="250"/>
    </location>
</feature>
<keyword evidence="1" id="KW-0472">Membrane</keyword>
<comment type="caution">
    <text evidence="2">The sequence shown here is derived from an EMBL/GenBank/DDBJ whole genome shotgun (WGS) entry which is preliminary data.</text>
</comment>
<reference evidence="2 3" key="1">
    <citation type="journal article" date="2021" name="Front. Microbiol.">
        <title>Comprehensive Comparative Genomics and Phenotyping of Methylobacterium Species.</title>
        <authorList>
            <person name="Alessa O."/>
            <person name="Ogura Y."/>
            <person name="Fujitani Y."/>
            <person name="Takami H."/>
            <person name="Hayashi T."/>
            <person name="Sahin N."/>
            <person name="Tani A."/>
        </authorList>
    </citation>
    <scope>NUCLEOTIDE SEQUENCE [LARGE SCALE GENOMIC DNA]</scope>
    <source>
        <strain evidence="2 3">DSM 23679</strain>
    </source>
</reference>
<evidence type="ECO:0000313" key="2">
    <source>
        <dbReference type="EMBL" id="GJD46763.1"/>
    </source>
</evidence>
<feature type="transmembrane region" description="Helical" evidence="1">
    <location>
        <begin position="328"/>
        <end position="348"/>
    </location>
</feature>
<dbReference type="Proteomes" id="UP001055117">
    <property type="component" value="Unassembled WGS sequence"/>
</dbReference>
<keyword evidence="1" id="KW-1133">Transmembrane helix</keyword>
<keyword evidence="1" id="KW-0812">Transmembrane</keyword>
<organism evidence="2 3">
    <name type="scientific">Methylobacterium cerastii</name>
    <dbReference type="NCBI Taxonomy" id="932741"/>
    <lineage>
        <taxon>Bacteria</taxon>
        <taxon>Pseudomonadati</taxon>
        <taxon>Pseudomonadota</taxon>
        <taxon>Alphaproteobacteria</taxon>
        <taxon>Hyphomicrobiales</taxon>
        <taxon>Methylobacteriaceae</taxon>
        <taxon>Methylobacterium</taxon>
    </lineage>
</organism>
<feature type="transmembrane region" description="Helical" evidence="1">
    <location>
        <begin position="157"/>
        <end position="176"/>
    </location>
</feature>
<accession>A0ABQ4QNC4</accession>
<name>A0ABQ4QNC4_9HYPH</name>
<evidence type="ECO:0000313" key="3">
    <source>
        <dbReference type="Proteomes" id="UP001055117"/>
    </source>
</evidence>
<dbReference type="EMBL" id="BPQG01000088">
    <property type="protein sequence ID" value="GJD46763.1"/>
    <property type="molecule type" value="Genomic_DNA"/>
</dbReference>
<feature type="transmembrane region" description="Helical" evidence="1">
    <location>
        <begin position="188"/>
        <end position="206"/>
    </location>
</feature>
<sequence>MNARNAAAAGRNPVGALLLGLGALVLTVLTAGWRGAAASYLAAWLALLALPVGALPIAIVLERFGLRRHDHGEGELSKALRRLVALMPVAAILGIPILVGIGRIYPWTDAAPETPLAAVWFTVPLFALRVVAYLAAWVWLAARFVVPAEDRADGRTVSSVALHAVVGTLAVTDLVGSLDHRLGSSLEGLLVLTAWSGLALAAAILLAPEEPAPIGRGRAVPGQDRLVPLVVLLSLWAFLHFVQFLIVWSANLPQEVMWYFARGGWLGRAFAGFGGAVVLLGALATLRPGRPTTRVLAALTVVLHAVEMFWFVTPALRDRFVIRMSDVFAAVAVGCLGLALRPLVRRLVPLASPRRRRSAAA</sequence>
<feature type="transmembrane region" description="Helical" evidence="1">
    <location>
        <begin position="83"/>
        <end position="105"/>
    </location>
</feature>
<feature type="transmembrane region" description="Helical" evidence="1">
    <location>
        <begin position="295"/>
        <end position="316"/>
    </location>
</feature>
<feature type="transmembrane region" description="Helical" evidence="1">
    <location>
        <begin position="117"/>
        <end position="145"/>
    </location>
</feature>
<dbReference type="RefSeq" id="WP_147764176.1">
    <property type="nucleotide sequence ID" value="NZ_BPQG01000088.1"/>
</dbReference>
<feature type="transmembrane region" description="Helical" evidence="1">
    <location>
        <begin position="40"/>
        <end position="62"/>
    </location>
</feature>
<evidence type="ECO:0000256" key="1">
    <source>
        <dbReference type="SAM" id="Phobius"/>
    </source>
</evidence>
<protein>
    <submittedName>
        <fullName evidence="2">Uncharacterized protein</fullName>
    </submittedName>
</protein>